<evidence type="ECO:0000256" key="4">
    <source>
        <dbReference type="ARBA" id="ARBA00022553"/>
    </source>
</evidence>
<dbReference type="InterPro" id="IPR050091">
    <property type="entry name" value="PKS_NRPS_Biosynth_Enz"/>
</dbReference>
<dbReference type="Gene3D" id="1.10.1240.100">
    <property type="match status" value="1"/>
</dbReference>
<evidence type="ECO:0000313" key="9">
    <source>
        <dbReference type="EMBL" id="EID52294.1"/>
    </source>
</evidence>
<sequence>SAGVPVGPAPERGEERLEPIAVIGMAGRYPGAEDLDEFWANLKSGVDSVTEIPGDRWDHRRFGDVRSASGRPLSSWGGFLDDVDGFDAAFFRISSAEAAVLDPQERLFLQTCWSAIEDAGYTPRSLCPPSGPAGRRRGGVFAGVMHKDYPLSSVEHTTLGGAPVPIGLSQGQIANRVSFFCDFHGPSLAVDTLCSSSLTAVHLAVASLRSGECTVAIAGGVNLSLHPAKYVGYGLVNMHSSDGRCRSFGDGGDGYVSAEGVGAVVLKPLSAAERDGDHIYAVITGSAVNHGGAASGFSVPNPVAQAAVLTEAFADAGIDPATVGVLEAHGTGTSLGDPIELRALVTAFGDTAEPGSCSLGSVKSNIGHAEGAAGISGLTKAVLQLHHRTLVPTLHAEAVNPLLNLDGSPFRLQRTTEPWTCGGVRRAGVSSFGATGANAHVVVEEYTGRSTEPDAARLTGPVVIPLSARTPKALRTLAARLLDRVRGGVDDPVGEVTARLARVLGTDPTAIDPMRPWHEYGVTAAEVAELTRSLSDLLPQEGHPRLTTAHSCADAAALLPHGQSAPDLADVAFTLQEGRVELAERAAFVVSDLAALTAALAGFLTDDSVRVHGSDPALCALAQRWVAGEPVTWPTPADQAGQVGHRRPRRVSLPTYPFARDRFWFTDHAVTPKGTERAATNGHHGTEQVVVRDDHGTARDGHAAPGHDAGGLGANGRATGVQDAPDHSGNGHGAGGQGAGRASRDVVALTEPARARLRVPSWVSRPSAQGTGEASGRVLVLDSGAGPLAGAIADHHRAAGATVIEATTSTAAAGRRTVSPADPGAVRTLLTEIGAVDRVHLVVGVEDPHARVDADVQLLALRLVRALAEKGERTDLHITTHDTHGLDGNAANARGAGLTGLAYFLAREQHRFAVRNVDVSAADTDLPALAAAIVAEPASPRAELTLLRGGVRYRQRFDEIDPPAGAPALRTGGAYLLIGGAGVVGQALTRHLHEHYGAKVAWLGRRPAGDPAVRTALAA</sequence>
<dbReference type="Pfam" id="PF02801">
    <property type="entry name" value="Ketoacyl-synt_C"/>
    <property type="match status" value="1"/>
</dbReference>
<dbReference type="GO" id="GO:0005886">
    <property type="term" value="C:plasma membrane"/>
    <property type="evidence" value="ECO:0007669"/>
    <property type="project" value="TreeGrafter"/>
</dbReference>
<dbReference type="InterPro" id="IPR020841">
    <property type="entry name" value="PKS_Beta-ketoAc_synthase_dom"/>
</dbReference>
<dbReference type="PANTHER" id="PTHR43775">
    <property type="entry name" value="FATTY ACID SYNTHASE"/>
    <property type="match status" value="1"/>
</dbReference>
<dbReference type="Gene3D" id="3.40.50.720">
    <property type="entry name" value="NAD(P)-binding Rossmann-like Domain"/>
    <property type="match status" value="1"/>
</dbReference>
<dbReference type="GO" id="GO:0071770">
    <property type="term" value="P:DIM/DIP cell wall layer assembly"/>
    <property type="evidence" value="ECO:0007669"/>
    <property type="project" value="TreeGrafter"/>
</dbReference>
<evidence type="ECO:0000256" key="6">
    <source>
        <dbReference type="ARBA" id="ARBA00022737"/>
    </source>
</evidence>
<feature type="non-terminal residue" evidence="9">
    <location>
        <position position="1"/>
    </location>
</feature>
<gene>
    <name evidence="9" type="ORF">SacxiDRAFT_0005</name>
</gene>
<dbReference type="PROSITE" id="PS52004">
    <property type="entry name" value="KS3_2"/>
    <property type="match status" value="1"/>
</dbReference>
<reference evidence="9 10" key="1">
    <citation type="submission" date="2012-01" db="EMBL/GenBank/DDBJ databases">
        <title>Improved High-Quality Draft sequence of Saccharomonospora xinjiangensis XJ-54.</title>
        <authorList>
            <consortium name="US DOE Joint Genome Institute"/>
            <person name="Lucas S."/>
            <person name="Han J."/>
            <person name="Lapidus A."/>
            <person name="Cheng J.-F."/>
            <person name="Goodwin L."/>
            <person name="Pitluck S."/>
            <person name="Peters L."/>
            <person name="Mikhailova N."/>
            <person name="Teshima H."/>
            <person name="Detter J.C."/>
            <person name="Han C."/>
            <person name="Tapia R."/>
            <person name="Land M."/>
            <person name="Hauser L."/>
            <person name="Kyrpides N."/>
            <person name="Ivanova N."/>
            <person name="Pagani I."/>
            <person name="Brambilla E.-M."/>
            <person name="Klenk H.-P."/>
            <person name="Woyke T."/>
        </authorList>
    </citation>
    <scope>NUCLEOTIDE SEQUENCE [LARGE SCALE GENOMIC DNA]</scope>
    <source>
        <strain evidence="9 10">XJ-54</strain>
    </source>
</reference>
<dbReference type="AlphaFoldDB" id="I0UWP1"/>
<dbReference type="STRING" id="882086.SacxiDRAFT_0005"/>
<dbReference type="Pfam" id="PF00109">
    <property type="entry name" value="ketoacyl-synt"/>
    <property type="match status" value="1"/>
</dbReference>
<evidence type="ECO:0000256" key="2">
    <source>
        <dbReference type="ARBA" id="ARBA00022450"/>
    </source>
</evidence>
<evidence type="ECO:0000256" key="7">
    <source>
        <dbReference type="SAM" id="MobiDB-lite"/>
    </source>
</evidence>
<dbReference type="InterPro" id="IPR036291">
    <property type="entry name" value="NAD(P)-bd_dom_sf"/>
</dbReference>
<evidence type="ECO:0000256" key="3">
    <source>
        <dbReference type="ARBA" id="ARBA00022490"/>
    </source>
</evidence>
<keyword evidence="10" id="KW-1185">Reference proteome</keyword>
<name>I0UWP1_9PSEU</name>
<dbReference type="InterPro" id="IPR014030">
    <property type="entry name" value="Ketoacyl_synth_N"/>
</dbReference>
<accession>I0UWP1</accession>
<dbReference type="InterPro" id="IPR054514">
    <property type="entry name" value="RhiE-like_linker"/>
</dbReference>
<dbReference type="HOGENOM" id="CLU_296399_0_0_11"/>
<dbReference type="InterPro" id="IPR014031">
    <property type="entry name" value="Ketoacyl_synth_C"/>
</dbReference>
<organism evidence="9 10">
    <name type="scientific">Saccharomonospora xinjiangensis XJ-54</name>
    <dbReference type="NCBI Taxonomy" id="882086"/>
    <lineage>
        <taxon>Bacteria</taxon>
        <taxon>Bacillati</taxon>
        <taxon>Actinomycetota</taxon>
        <taxon>Actinomycetes</taxon>
        <taxon>Pseudonocardiales</taxon>
        <taxon>Pseudonocardiaceae</taxon>
        <taxon>Saccharomonospora</taxon>
    </lineage>
</organism>
<proteinExistence type="predicted"/>
<dbReference type="eggNOG" id="COG3321">
    <property type="taxonomic scope" value="Bacteria"/>
</dbReference>
<keyword evidence="6" id="KW-0677">Repeat</keyword>
<dbReference type="EMBL" id="JH636049">
    <property type="protein sequence ID" value="EID52294.1"/>
    <property type="molecule type" value="Genomic_DNA"/>
</dbReference>
<feature type="domain" description="Ketosynthase family 3 (KS3)" evidence="8">
    <location>
        <begin position="17"/>
        <end position="445"/>
    </location>
</feature>
<dbReference type="SMART" id="SM00825">
    <property type="entry name" value="PKS_KS"/>
    <property type="match status" value="1"/>
</dbReference>
<dbReference type="SUPFAM" id="SSF51735">
    <property type="entry name" value="NAD(P)-binding Rossmann-fold domains"/>
    <property type="match status" value="1"/>
</dbReference>
<dbReference type="Pfam" id="PF16197">
    <property type="entry name" value="KAsynt_C_assoc"/>
    <property type="match status" value="1"/>
</dbReference>
<dbReference type="SUPFAM" id="SSF53901">
    <property type="entry name" value="Thiolase-like"/>
    <property type="match status" value="1"/>
</dbReference>
<dbReference type="Proteomes" id="UP000004691">
    <property type="component" value="Unassembled WGS sequence"/>
</dbReference>
<dbReference type="CDD" id="cd00833">
    <property type="entry name" value="PKS"/>
    <property type="match status" value="1"/>
</dbReference>
<dbReference type="GO" id="GO:0006633">
    <property type="term" value="P:fatty acid biosynthetic process"/>
    <property type="evidence" value="ECO:0007669"/>
    <property type="project" value="TreeGrafter"/>
</dbReference>
<dbReference type="GO" id="GO:0004312">
    <property type="term" value="F:fatty acid synthase activity"/>
    <property type="evidence" value="ECO:0007669"/>
    <property type="project" value="TreeGrafter"/>
</dbReference>
<evidence type="ECO:0000259" key="8">
    <source>
        <dbReference type="PROSITE" id="PS52004"/>
    </source>
</evidence>
<evidence type="ECO:0000313" key="10">
    <source>
        <dbReference type="Proteomes" id="UP000004691"/>
    </source>
</evidence>
<dbReference type="Gene3D" id="3.40.47.10">
    <property type="match status" value="1"/>
</dbReference>
<feature type="region of interest" description="Disordered" evidence="7">
    <location>
        <begin position="696"/>
        <end position="745"/>
    </location>
</feature>
<evidence type="ECO:0000256" key="1">
    <source>
        <dbReference type="ARBA" id="ARBA00004792"/>
    </source>
</evidence>
<comment type="pathway">
    <text evidence="1">Antibiotic biosynthesis.</text>
</comment>
<dbReference type="InterPro" id="IPR016039">
    <property type="entry name" value="Thiolase-like"/>
</dbReference>
<dbReference type="GO" id="GO:0005737">
    <property type="term" value="C:cytoplasm"/>
    <property type="evidence" value="ECO:0007669"/>
    <property type="project" value="TreeGrafter"/>
</dbReference>
<dbReference type="Gene3D" id="3.30.70.3290">
    <property type="match status" value="1"/>
</dbReference>
<keyword evidence="2" id="KW-0596">Phosphopantetheine</keyword>
<dbReference type="InterPro" id="IPR032821">
    <property type="entry name" value="PKS_assoc"/>
</dbReference>
<dbReference type="PANTHER" id="PTHR43775:SF37">
    <property type="entry name" value="SI:DKEY-61P9.11"/>
    <property type="match status" value="1"/>
</dbReference>
<protein>
    <submittedName>
        <fullName evidence="9">Beta-ketoacyl synthase</fullName>
    </submittedName>
</protein>
<feature type="compositionally biased region" description="Gly residues" evidence="7">
    <location>
        <begin position="730"/>
        <end position="739"/>
    </location>
</feature>
<evidence type="ECO:0000256" key="5">
    <source>
        <dbReference type="ARBA" id="ARBA00022679"/>
    </source>
</evidence>
<keyword evidence="4" id="KW-0597">Phosphoprotein</keyword>
<feature type="non-terminal residue" evidence="9">
    <location>
        <position position="1019"/>
    </location>
</feature>
<dbReference type="Pfam" id="PF22336">
    <property type="entry name" value="RhiE-like_linker"/>
    <property type="match status" value="1"/>
</dbReference>
<keyword evidence="5" id="KW-0808">Transferase</keyword>
<dbReference type="FunFam" id="3.40.47.10:FF:000019">
    <property type="entry name" value="Polyketide synthase type I"/>
    <property type="match status" value="1"/>
</dbReference>
<keyword evidence="3" id="KW-0963">Cytoplasm</keyword>